<comment type="similarity">
    <text evidence="2">Belongs to the SFR1/MEI5 family.</text>
</comment>
<evidence type="ECO:0000256" key="4">
    <source>
        <dbReference type="ARBA" id="ARBA00023204"/>
    </source>
</evidence>
<dbReference type="AlphaFoldDB" id="A0A433QHK5"/>
<accession>A0A433QHK5</accession>
<feature type="region of interest" description="Disordered" evidence="7">
    <location>
        <begin position="1"/>
        <end position="88"/>
    </location>
</feature>
<dbReference type="Pfam" id="PF10376">
    <property type="entry name" value="Mei5"/>
    <property type="match status" value="1"/>
</dbReference>
<evidence type="ECO:0000256" key="7">
    <source>
        <dbReference type="SAM" id="MobiDB-lite"/>
    </source>
</evidence>
<evidence type="ECO:0000313" key="8">
    <source>
        <dbReference type="EMBL" id="RUS29234.1"/>
    </source>
</evidence>
<protein>
    <submittedName>
        <fullName evidence="8">Uncharacterized protein</fullName>
    </submittedName>
</protein>
<feature type="coiled-coil region" evidence="6">
    <location>
        <begin position="89"/>
        <end position="116"/>
    </location>
</feature>
<keyword evidence="3" id="KW-0227">DNA damage</keyword>
<dbReference type="EMBL" id="RBNJ01005411">
    <property type="protein sequence ID" value="RUS29234.1"/>
    <property type="molecule type" value="Genomic_DNA"/>
</dbReference>
<evidence type="ECO:0000256" key="1">
    <source>
        <dbReference type="ARBA" id="ARBA00004123"/>
    </source>
</evidence>
<dbReference type="Gene3D" id="6.10.140.1020">
    <property type="match status" value="1"/>
</dbReference>
<evidence type="ECO:0000313" key="9">
    <source>
        <dbReference type="Proteomes" id="UP000274822"/>
    </source>
</evidence>
<evidence type="ECO:0000256" key="5">
    <source>
        <dbReference type="ARBA" id="ARBA00023242"/>
    </source>
</evidence>
<gene>
    <name evidence="8" type="ORF">BC938DRAFT_480897</name>
</gene>
<evidence type="ECO:0000256" key="6">
    <source>
        <dbReference type="SAM" id="Coils"/>
    </source>
</evidence>
<dbReference type="InterPro" id="IPR018468">
    <property type="entry name" value="SFR1/Mei5"/>
</dbReference>
<proteinExistence type="inferred from homology"/>
<evidence type="ECO:0000256" key="2">
    <source>
        <dbReference type="ARBA" id="ARBA00008729"/>
    </source>
</evidence>
<name>A0A433QHK5_9FUNG</name>
<sequence length="231" mass="25859">MDPATPPPPKRIRLHPPVTPSPTLRKPFKSPLNFSRPPRTPESPVRFSPTPTLSLSSPGATPSRPPRLTKSRFKTPVKARPSEAEDPEVHRLKERRKILERECAIVEERIRKARLVKVYQKKKEEGTTEALISKWRRVAQDAANHLFAQMQDRPVPTFASTSALSSTDWGYDGRSNWGWDNAATKPFDGGEGEVEEGGPAQQAMTMELMLRGMGVDLGLVGWNVEEEAFVE</sequence>
<feature type="compositionally biased region" description="Low complexity" evidence="7">
    <location>
        <begin position="48"/>
        <end position="62"/>
    </location>
</feature>
<dbReference type="GO" id="GO:0006281">
    <property type="term" value="P:DNA repair"/>
    <property type="evidence" value="ECO:0007669"/>
    <property type="project" value="UniProtKB-KW"/>
</dbReference>
<keyword evidence="5" id="KW-0539">Nucleus</keyword>
<keyword evidence="4" id="KW-0234">DNA repair</keyword>
<keyword evidence="9" id="KW-1185">Reference proteome</keyword>
<reference evidence="8 9" key="1">
    <citation type="journal article" date="2018" name="New Phytol.">
        <title>Phylogenomics of Endogonaceae and evolution of mycorrhizas within Mucoromycota.</title>
        <authorList>
            <person name="Chang Y."/>
            <person name="Desiro A."/>
            <person name="Na H."/>
            <person name="Sandor L."/>
            <person name="Lipzen A."/>
            <person name="Clum A."/>
            <person name="Barry K."/>
            <person name="Grigoriev I.V."/>
            <person name="Martin F.M."/>
            <person name="Stajich J.E."/>
            <person name="Smith M.E."/>
            <person name="Bonito G."/>
            <person name="Spatafora J.W."/>
        </authorList>
    </citation>
    <scope>NUCLEOTIDE SEQUENCE [LARGE SCALE GENOMIC DNA]</scope>
    <source>
        <strain evidence="8 9">AD002</strain>
    </source>
</reference>
<feature type="compositionally biased region" description="Basic residues" evidence="7">
    <location>
        <begin position="67"/>
        <end position="77"/>
    </location>
</feature>
<keyword evidence="6" id="KW-0175">Coiled coil</keyword>
<organism evidence="8 9">
    <name type="scientific">Jimgerdemannia flammicorona</name>
    <dbReference type="NCBI Taxonomy" id="994334"/>
    <lineage>
        <taxon>Eukaryota</taxon>
        <taxon>Fungi</taxon>
        <taxon>Fungi incertae sedis</taxon>
        <taxon>Mucoromycota</taxon>
        <taxon>Mucoromycotina</taxon>
        <taxon>Endogonomycetes</taxon>
        <taxon>Endogonales</taxon>
        <taxon>Endogonaceae</taxon>
        <taxon>Jimgerdemannia</taxon>
    </lineage>
</organism>
<dbReference type="PANTHER" id="PTHR28527">
    <property type="entry name" value="MATING-TYPE SWITCHING PROTEIN SWI2-RELATED"/>
    <property type="match status" value="1"/>
</dbReference>
<evidence type="ECO:0000256" key="3">
    <source>
        <dbReference type="ARBA" id="ARBA00022763"/>
    </source>
</evidence>
<dbReference type="PANTHER" id="PTHR28527:SF1">
    <property type="entry name" value="SWI5-DEPENDENT RECOMBINATION DNA REPAIR PROTEIN 1"/>
    <property type="match status" value="1"/>
</dbReference>
<comment type="caution">
    <text evidence="8">The sequence shown here is derived from an EMBL/GenBank/DDBJ whole genome shotgun (WGS) entry which is preliminary data.</text>
</comment>
<dbReference type="GO" id="GO:0005634">
    <property type="term" value="C:nucleus"/>
    <property type="evidence" value="ECO:0007669"/>
    <property type="project" value="UniProtKB-SubCell"/>
</dbReference>
<dbReference type="Proteomes" id="UP000274822">
    <property type="component" value="Unassembled WGS sequence"/>
</dbReference>
<comment type="subcellular location">
    <subcellularLocation>
        <location evidence="1">Nucleus</location>
    </subcellularLocation>
</comment>
<dbReference type="GO" id="GO:0006310">
    <property type="term" value="P:DNA recombination"/>
    <property type="evidence" value="ECO:0007669"/>
    <property type="project" value="TreeGrafter"/>
</dbReference>